<evidence type="ECO:0000313" key="4">
    <source>
        <dbReference type="Proteomes" id="UP000597507"/>
    </source>
</evidence>
<dbReference type="PANTHER" id="PTHR34309:SF10">
    <property type="entry name" value="SLR1406 PROTEIN"/>
    <property type="match status" value="1"/>
</dbReference>
<name>A0A8J2ZCI1_9PROT</name>
<dbReference type="RefSeq" id="WP_188901237.1">
    <property type="nucleotide sequence ID" value="NZ_BMKS01000008.1"/>
</dbReference>
<proteinExistence type="predicted"/>
<dbReference type="InterPro" id="IPR052517">
    <property type="entry name" value="GlcG_carb_metab_protein"/>
</dbReference>
<evidence type="ECO:0000313" key="3">
    <source>
        <dbReference type="EMBL" id="GGG38665.1"/>
    </source>
</evidence>
<dbReference type="InterPro" id="IPR038084">
    <property type="entry name" value="PduO/GlcC-like_sf"/>
</dbReference>
<evidence type="ECO:0008006" key="5">
    <source>
        <dbReference type="Google" id="ProtNLM"/>
    </source>
</evidence>
<evidence type="ECO:0000256" key="2">
    <source>
        <dbReference type="SAM" id="SignalP"/>
    </source>
</evidence>
<dbReference type="Pfam" id="PF03928">
    <property type="entry name" value="HbpS-like"/>
    <property type="match status" value="1"/>
</dbReference>
<reference evidence="3 4" key="1">
    <citation type="journal article" date="2014" name="Int. J. Syst. Evol. Microbiol.">
        <title>Complete genome sequence of Corynebacterium casei LMG S-19264T (=DSM 44701T), isolated from a smear-ripened cheese.</title>
        <authorList>
            <consortium name="US DOE Joint Genome Institute (JGI-PGF)"/>
            <person name="Walter F."/>
            <person name="Albersmeier A."/>
            <person name="Kalinowski J."/>
            <person name="Ruckert C."/>
        </authorList>
    </citation>
    <scope>NUCLEOTIDE SEQUENCE [LARGE SCALE GENOMIC DNA]</scope>
    <source>
        <strain evidence="3 4">CGMCC 1.16330</strain>
    </source>
</reference>
<dbReference type="EMBL" id="BMKS01000008">
    <property type="protein sequence ID" value="GGG38665.1"/>
    <property type="molecule type" value="Genomic_DNA"/>
</dbReference>
<comment type="caution">
    <text evidence="3">The sequence shown here is derived from an EMBL/GenBank/DDBJ whole genome shotgun (WGS) entry which is preliminary data.</text>
</comment>
<protein>
    <recommendedName>
        <fullName evidence="5">Heme-binding protein</fullName>
    </recommendedName>
</protein>
<gene>
    <name evidence="3" type="ORF">GCM10010964_27910</name>
</gene>
<keyword evidence="2" id="KW-0732">Signal</keyword>
<dbReference type="Gene3D" id="3.30.450.150">
    <property type="entry name" value="Haem-degrading domain"/>
    <property type="match status" value="1"/>
</dbReference>
<feature type="chain" id="PRO_5035225934" description="Heme-binding protein" evidence="2">
    <location>
        <begin position="20"/>
        <end position="187"/>
    </location>
</feature>
<feature type="region of interest" description="Disordered" evidence="1">
    <location>
        <begin position="20"/>
        <end position="44"/>
    </location>
</feature>
<dbReference type="SUPFAM" id="SSF143744">
    <property type="entry name" value="GlcG-like"/>
    <property type="match status" value="1"/>
</dbReference>
<accession>A0A8J2ZCI1</accession>
<dbReference type="AlphaFoldDB" id="A0A8J2ZCI1"/>
<feature type="signal peptide" evidence="2">
    <location>
        <begin position="1"/>
        <end position="19"/>
    </location>
</feature>
<keyword evidence="4" id="KW-1185">Reference proteome</keyword>
<dbReference type="Proteomes" id="UP000597507">
    <property type="component" value="Unassembled WGS sequence"/>
</dbReference>
<evidence type="ECO:0000256" key="1">
    <source>
        <dbReference type="SAM" id="MobiDB-lite"/>
    </source>
</evidence>
<organism evidence="3 4">
    <name type="scientific">Caldovatus sediminis</name>
    <dbReference type="NCBI Taxonomy" id="2041189"/>
    <lineage>
        <taxon>Bacteria</taxon>
        <taxon>Pseudomonadati</taxon>
        <taxon>Pseudomonadota</taxon>
        <taxon>Alphaproteobacteria</taxon>
        <taxon>Acetobacterales</taxon>
        <taxon>Roseomonadaceae</taxon>
        <taxon>Caldovatus</taxon>
    </lineage>
</organism>
<sequence>MLRRLALAAALILPGAAGAQAPAPPASPATPPPAAPQAQQQAAPRAGLVAERSISALLAAEAVAAAVEACAGRGWRVAAAVVDRSGILKALLRGDGAAPHTVESARGKAYTAATLRNTTSALLEMVRTNPGASQLPAIPGLLILGGGIPIRVGEEVVGAIGVGGAPGGHLDDQCAEAGIARIRDRLQ</sequence>
<dbReference type="PANTHER" id="PTHR34309">
    <property type="entry name" value="SLR1406 PROTEIN"/>
    <property type="match status" value="1"/>
</dbReference>
<feature type="compositionally biased region" description="Pro residues" evidence="1">
    <location>
        <begin position="22"/>
        <end position="35"/>
    </location>
</feature>
<dbReference type="InterPro" id="IPR005624">
    <property type="entry name" value="PduO/GlcC-like"/>
</dbReference>